<reference evidence="3" key="1">
    <citation type="submission" date="2016-11" db="EMBL/GenBank/DDBJ databases">
        <authorList>
            <person name="Varghese N."/>
            <person name="Submissions S."/>
        </authorList>
    </citation>
    <scope>NUCLEOTIDE SEQUENCE [LARGE SCALE GENOMIC DNA]</scope>
    <source>
        <strain evidence="3">DSM 18829</strain>
    </source>
</reference>
<gene>
    <name evidence="2" type="ORF">SAMN05444363_0008</name>
</gene>
<dbReference type="STRING" id="415425.SAMN05444363_0008"/>
<keyword evidence="1" id="KW-0812">Transmembrane</keyword>
<name>A0A1M6HGW8_9FLAO</name>
<feature type="transmembrane region" description="Helical" evidence="1">
    <location>
        <begin position="113"/>
        <end position="131"/>
    </location>
</feature>
<sequence>MKIDKLEKIISTIQIATAIFLIWFSIDNLLMIIEVVHRPYFGGAEISILKLFKTYHLNIILGLISLVSGIGLLFQKFWAWTLSIIFWFSISSSLFISMIKLNLKKPVLEINKILLTVFILLILACIGLILVKENFRKRYIPNRSTWIIILSTIFIILLDRIYINR</sequence>
<accession>A0A1M6HGW8</accession>
<keyword evidence="1" id="KW-1133">Transmembrane helix</keyword>
<evidence type="ECO:0000313" key="3">
    <source>
        <dbReference type="Proteomes" id="UP000184488"/>
    </source>
</evidence>
<dbReference type="EMBL" id="FQZI01000010">
    <property type="protein sequence ID" value="SHJ21466.1"/>
    <property type="molecule type" value="Genomic_DNA"/>
</dbReference>
<evidence type="ECO:0000313" key="2">
    <source>
        <dbReference type="EMBL" id="SHJ21466.1"/>
    </source>
</evidence>
<feature type="transmembrane region" description="Helical" evidence="1">
    <location>
        <begin position="80"/>
        <end position="101"/>
    </location>
</feature>
<feature type="transmembrane region" description="Helical" evidence="1">
    <location>
        <begin position="12"/>
        <end position="33"/>
    </location>
</feature>
<dbReference type="RefSeq" id="WP_073312299.1">
    <property type="nucleotide sequence ID" value="NZ_FQZI01000010.1"/>
</dbReference>
<protein>
    <submittedName>
        <fullName evidence="2">Uncharacterized protein</fullName>
    </submittedName>
</protein>
<proteinExistence type="predicted"/>
<keyword evidence="3" id="KW-1185">Reference proteome</keyword>
<dbReference type="Proteomes" id="UP000184488">
    <property type="component" value="Unassembled WGS sequence"/>
</dbReference>
<keyword evidence="1" id="KW-0472">Membrane</keyword>
<feature type="transmembrane region" description="Helical" evidence="1">
    <location>
        <begin position="143"/>
        <end position="163"/>
    </location>
</feature>
<organism evidence="2 3">
    <name type="scientific">Flavobacterium terrae</name>
    <dbReference type="NCBI Taxonomy" id="415425"/>
    <lineage>
        <taxon>Bacteria</taxon>
        <taxon>Pseudomonadati</taxon>
        <taxon>Bacteroidota</taxon>
        <taxon>Flavobacteriia</taxon>
        <taxon>Flavobacteriales</taxon>
        <taxon>Flavobacteriaceae</taxon>
        <taxon>Flavobacterium</taxon>
    </lineage>
</organism>
<feature type="transmembrane region" description="Helical" evidence="1">
    <location>
        <begin position="54"/>
        <end position="74"/>
    </location>
</feature>
<dbReference type="AlphaFoldDB" id="A0A1M6HGW8"/>
<evidence type="ECO:0000256" key="1">
    <source>
        <dbReference type="SAM" id="Phobius"/>
    </source>
</evidence>